<dbReference type="Gene3D" id="1.25.40.10">
    <property type="entry name" value="Tetratricopeptide repeat domain"/>
    <property type="match status" value="1"/>
</dbReference>
<sequence>METSKTVLGAEHPSTLTSMANLAYTWESQGKLHDALALMKNCSELRSKVLGPNHPDARAPPYILSNWKEEHISNGTPPPASPQIGRSQYPPEILTGNTEPTGVAQLSYQEHVKPLVAQRYSAANSFLRSHPLIILSRTNSPAPDHQDLQEID</sequence>
<dbReference type="Pfam" id="PF13374">
    <property type="entry name" value="TPR_10"/>
    <property type="match status" value="1"/>
</dbReference>
<dbReference type="InterPro" id="IPR011990">
    <property type="entry name" value="TPR-like_helical_dom_sf"/>
</dbReference>
<name>A0A5N5WMT7_9EURO</name>
<organism evidence="2 3">
    <name type="scientific">Aspergillus leporis</name>
    <dbReference type="NCBI Taxonomy" id="41062"/>
    <lineage>
        <taxon>Eukaryota</taxon>
        <taxon>Fungi</taxon>
        <taxon>Dikarya</taxon>
        <taxon>Ascomycota</taxon>
        <taxon>Pezizomycotina</taxon>
        <taxon>Eurotiomycetes</taxon>
        <taxon>Eurotiomycetidae</taxon>
        <taxon>Eurotiales</taxon>
        <taxon>Aspergillaceae</taxon>
        <taxon>Aspergillus</taxon>
        <taxon>Aspergillus subgen. Circumdati</taxon>
    </lineage>
</organism>
<protein>
    <recommendedName>
        <fullName evidence="4">Tetratricopeptide repeat-domain-containing protein</fullName>
    </recommendedName>
</protein>
<keyword evidence="3" id="KW-1185">Reference proteome</keyword>
<evidence type="ECO:0000256" key="1">
    <source>
        <dbReference type="SAM" id="MobiDB-lite"/>
    </source>
</evidence>
<reference evidence="2 3" key="1">
    <citation type="submission" date="2019-04" db="EMBL/GenBank/DDBJ databases">
        <title>Friends and foes A comparative genomics study of 23 Aspergillus species from section Flavi.</title>
        <authorList>
            <consortium name="DOE Joint Genome Institute"/>
            <person name="Kjaerbolling I."/>
            <person name="Vesth T."/>
            <person name="Frisvad J.C."/>
            <person name="Nybo J.L."/>
            <person name="Theobald S."/>
            <person name="Kildgaard S."/>
            <person name="Isbrandt T."/>
            <person name="Kuo A."/>
            <person name="Sato A."/>
            <person name="Lyhne E.K."/>
            <person name="Kogle M.E."/>
            <person name="Wiebenga A."/>
            <person name="Kun R.S."/>
            <person name="Lubbers R.J."/>
            <person name="Makela M.R."/>
            <person name="Barry K."/>
            <person name="Chovatia M."/>
            <person name="Clum A."/>
            <person name="Daum C."/>
            <person name="Haridas S."/>
            <person name="He G."/>
            <person name="LaButti K."/>
            <person name="Lipzen A."/>
            <person name="Mondo S."/>
            <person name="Riley R."/>
            <person name="Salamov A."/>
            <person name="Simmons B.A."/>
            <person name="Magnuson J.K."/>
            <person name="Henrissat B."/>
            <person name="Mortensen U.H."/>
            <person name="Larsen T.O."/>
            <person name="Devries R.P."/>
            <person name="Grigoriev I.V."/>
            <person name="Machida M."/>
            <person name="Baker S.E."/>
            <person name="Andersen M.R."/>
        </authorList>
    </citation>
    <scope>NUCLEOTIDE SEQUENCE [LARGE SCALE GENOMIC DNA]</scope>
    <source>
        <strain evidence="2 3">CBS 151.66</strain>
    </source>
</reference>
<evidence type="ECO:0008006" key="4">
    <source>
        <dbReference type="Google" id="ProtNLM"/>
    </source>
</evidence>
<accession>A0A5N5WMT7</accession>
<dbReference type="EMBL" id="ML732324">
    <property type="protein sequence ID" value="KAB8069868.1"/>
    <property type="molecule type" value="Genomic_DNA"/>
</dbReference>
<dbReference type="Proteomes" id="UP000326565">
    <property type="component" value="Unassembled WGS sequence"/>
</dbReference>
<proteinExistence type="predicted"/>
<evidence type="ECO:0000313" key="2">
    <source>
        <dbReference type="EMBL" id="KAB8069868.1"/>
    </source>
</evidence>
<gene>
    <name evidence="2" type="ORF">BDV29DRAFT_182039</name>
</gene>
<dbReference type="OrthoDB" id="5986190at2759"/>
<dbReference type="AlphaFoldDB" id="A0A5N5WMT7"/>
<feature type="region of interest" description="Disordered" evidence="1">
    <location>
        <begin position="70"/>
        <end position="98"/>
    </location>
</feature>
<evidence type="ECO:0000313" key="3">
    <source>
        <dbReference type="Proteomes" id="UP000326565"/>
    </source>
</evidence>